<evidence type="ECO:0000313" key="1">
    <source>
        <dbReference type="EMBL" id="CAB4263675.1"/>
    </source>
</evidence>
<sequence>MSQSTAIDAYHTTLISRPADCSWCCISSVRQRCLKMLCRRHPVQWSAALRRQGYRTMPSPTFTVTYNFQQISVSRQKRSGKGDVPLRFKLETSHLQANVVILLSPST</sequence>
<organism evidence="1 2">
    <name type="scientific">Prunus armeniaca</name>
    <name type="common">Apricot</name>
    <name type="synonym">Armeniaca vulgaris</name>
    <dbReference type="NCBI Taxonomy" id="36596"/>
    <lineage>
        <taxon>Eukaryota</taxon>
        <taxon>Viridiplantae</taxon>
        <taxon>Streptophyta</taxon>
        <taxon>Embryophyta</taxon>
        <taxon>Tracheophyta</taxon>
        <taxon>Spermatophyta</taxon>
        <taxon>Magnoliopsida</taxon>
        <taxon>eudicotyledons</taxon>
        <taxon>Gunneridae</taxon>
        <taxon>Pentapetalae</taxon>
        <taxon>rosids</taxon>
        <taxon>fabids</taxon>
        <taxon>Rosales</taxon>
        <taxon>Rosaceae</taxon>
        <taxon>Amygdaloideae</taxon>
        <taxon>Amygdaleae</taxon>
        <taxon>Prunus</taxon>
    </lineage>
</organism>
<reference evidence="1 2" key="1">
    <citation type="submission" date="2020-05" db="EMBL/GenBank/DDBJ databases">
        <authorList>
            <person name="Campoy J."/>
            <person name="Schneeberger K."/>
            <person name="Spophaly S."/>
        </authorList>
    </citation>
    <scope>NUCLEOTIDE SEQUENCE [LARGE SCALE GENOMIC DNA]</scope>
    <source>
        <strain evidence="1">PruArmRojPasFocal</strain>
    </source>
</reference>
<evidence type="ECO:0000313" key="2">
    <source>
        <dbReference type="Proteomes" id="UP000507222"/>
    </source>
</evidence>
<dbReference type="Proteomes" id="UP000507222">
    <property type="component" value="Unassembled WGS sequence"/>
</dbReference>
<accession>A0A6J5TL20</accession>
<gene>
    <name evidence="1" type="ORF">CURHAP_LOCUS4336</name>
</gene>
<protein>
    <submittedName>
        <fullName evidence="1">Uncharacterized protein</fullName>
    </submittedName>
</protein>
<proteinExistence type="predicted"/>
<dbReference type="EMBL" id="CAEKDK010000001">
    <property type="protein sequence ID" value="CAB4263675.1"/>
    <property type="molecule type" value="Genomic_DNA"/>
</dbReference>
<name>A0A6J5TL20_PRUAR</name>
<dbReference type="AlphaFoldDB" id="A0A6J5TL20"/>